<dbReference type="RefSeq" id="WP_075188896.1">
    <property type="nucleotide sequence ID" value="NZ_RBIM01000001.1"/>
</dbReference>
<dbReference type="AlphaFoldDB" id="A0A495DP02"/>
<dbReference type="EMBL" id="RBIM01000001">
    <property type="protein sequence ID" value="RKR04011.1"/>
    <property type="molecule type" value="Genomic_DNA"/>
</dbReference>
<protein>
    <submittedName>
        <fullName evidence="1">Uncharacterized protein DUF4170</fullName>
    </submittedName>
</protein>
<sequence length="84" mass="9335">MTETKINNQLLHLVIGGELACVDPTNCEFKDLDEVDFVGAFGSYAEARAAWKGAAQRTVDNAHMRYFIIHAHKLLDPSTEKKDG</sequence>
<dbReference type="Pfam" id="PF13773">
    <property type="entry name" value="DUF4170"/>
    <property type="match status" value="1"/>
</dbReference>
<reference evidence="1 2" key="1">
    <citation type="submission" date="2018-10" db="EMBL/GenBank/DDBJ databases">
        <title>Genomic Encyclopedia of Type Strains, Phase IV (KMG-IV): sequencing the most valuable type-strain genomes for metagenomic binning, comparative biology and taxonomic classification.</title>
        <authorList>
            <person name="Goeker M."/>
        </authorList>
    </citation>
    <scope>NUCLEOTIDE SEQUENCE [LARGE SCALE GENOMIC DNA]</scope>
    <source>
        <strain evidence="1 2">DSM 4734</strain>
    </source>
</reference>
<comment type="caution">
    <text evidence="1">The sequence shown here is derived from an EMBL/GenBank/DDBJ whole genome shotgun (WGS) entry which is preliminary data.</text>
</comment>
<dbReference type="Proteomes" id="UP000273675">
    <property type="component" value="Unassembled WGS sequence"/>
</dbReference>
<evidence type="ECO:0000313" key="2">
    <source>
        <dbReference type="Proteomes" id="UP000273675"/>
    </source>
</evidence>
<dbReference type="OrthoDB" id="9800646at2"/>
<name>A0A495DP02_9PROT</name>
<proteinExistence type="predicted"/>
<organism evidence="1 2">
    <name type="scientific">Maricaulis maris</name>
    <dbReference type="NCBI Taxonomy" id="74318"/>
    <lineage>
        <taxon>Bacteria</taxon>
        <taxon>Pseudomonadati</taxon>
        <taxon>Pseudomonadota</taxon>
        <taxon>Alphaproteobacteria</taxon>
        <taxon>Maricaulales</taxon>
        <taxon>Maricaulaceae</taxon>
        <taxon>Maricaulis</taxon>
    </lineage>
</organism>
<gene>
    <name evidence="1" type="ORF">C7435_0454</name>
</gene>
<dbReference type="InterPro" id="IPR025226">
    <property type="entry name" value="DUF4170"/>
</dbReference>
<dbReference type="Gene3D" id="3.30.70.2400">
    <property type="entry name" value="Uncharacterised protein PF13773, DUF4170"/>
    <property type="match status" value="1"/>
</dbReference>
<evidence type="ECO:0000313" key="1">
    <source>
        <dbReference type="EMBL" id="RKR04011.1"/>
    </source>
</evidence>
<accession>A0A495DP02</accession>